<proteinExistence type="predicted"/>
<dbReference type="EMBL" id="CABWLC010000020">
    <property type="protein sequence ID" value="VXA89082.1"/>
    <property type="molecule type" value="Genomic_DNA"/>
</dbReference>
<protein>
    <submittedName>
        <fullName evidence="1">Uncharacterized protein</fullName>
    </submittedName>
</protein>
<sequence>MKISSLRWINISVTTFNNANYSFLVFPVEVLWPLRSGDGAQHFLDENEAGSGCRWRVCWVW</sequence>
<dbReference type="AlphaFoldDB" id="A0A653LDZ7"/>
<name>A0A653LDZ7_AERVE</name>
<accession>A0A653LDZ7</accession>
<evidence type="ECO:0000313" key="2">
    <source>
        <dbReference type="Proteomes" id="UP000439123"/>
    </source>
</evidence>
<reference evidence="1 2" key="1">
    <citation type="submission" date="2019-10" db="EMBL/GenBank/DDBJ databases">
        <authorList>
            <person name="Karimi E."/>
        </authorList>
    </citation>
    <scope>NUCLEOTIDE SEQUENCE [LARGE SCALE GENOMIC DNA]</scope>
    <source>
        <strain evidence="1">Aeromonas sp. 8C</strain>
    </source>
</reference>
<organism evidence="1 2">
    <name type="scientific">Aeromonas veronii</name>
    <dbReference type="NCBI Taxonomy" id="654"/>
    <lineage>
        <taxon>Bacteria</taxon>
        <taxon>Pseudomonadati</taxon>
        <taxon>Pseudomonadota</taxon>
        <taxon>Gammaproteobacteria</taxon>
        <taxon>Aeromonadales</taxon>
        <taxon>Aeromonadaceae</taxon>
        <taxon>Aeromonas</taxon>
    </lineage>
</organism>
<evidence type="ECO:0000313" key="1">
    <source>
        <dbReference type="EMBL" id="VXA89082.1"/>
    </source>
</evidence>
<dbReference type="Proteomes" id="UP000439123">
    <property type="component" value="Unassembled WGS sequence"/>
</dbReference>
<gene>
    <name evidence="1" type="ORF">AERO8C_70711</name>
</gene>